<dbReference type="AlphaFoldDB" id="A0A061JE98"/>
<evidence type="ECO:0000313" key="3">
    <source>
        <dbReference type="Proteomes" id="UP000031737"/>
    </source>
</evidence>
<organism evidence="2 3">
    <name type="scientific">Trypanosoma rangeli SC58</name>
    <dbReference type="NCBI Taxonomy" id="429131"/>
    <lineage>
        <taxon>Eukaryota</taxon>
        <taxon>Discoba</taxon>
        <taxon>Euglenozoa</taxon>
        <taxon>Kinetoplastea</taxon>
        <taxon>Metakinetoplastina</taxon>
        <taxon>Trypanosomatida</taxon>
        <taxon>Trypanosomatidae</taxon>
        <taxon>Trypanosoma</taxon>
        <taxon>Herpetosoma</taxon>
    </lineage>
</organism>
<protein>
    <submittedName>
        <fullName evidence="2">Uncharacterized protein</fullName>
    </submittedName>
</protein>
<feature type="region of interest" description="Disordered" evidence="1">
    <location>
        <begin position="649"/>
        <end position="677"/>
    </location>
</feature>
<evidence type="ECO:0000256" key="1">
    <source>
        <dbReference type="SAM" id="MobiDB-lite"/>
    </source>
</evidence>
<feature type="region of interest" description="Disordered" evidence="1">
    <location>
        <begin position="1"/>
        <end position="32"/>
    </location>
</feature>
<feature type="compositionally biased region" description="Basic and acidic residues" evidence="1">
    <location>
        <begin position="14"/>
        <end position="27"/>
    </location>
</feature>
<dbReference type="VEuPathDB" id="TriTrypDB:TRSC58_00414"/>
<dbReference type="OrthoDB" id="243615at2759"/>
<dbReference type="EMBL" id="AUPL01000414">
    <property type="protein sequence ID" value="ESL11827.1"/>
    <property type="molecule type" value="Genomic_DNA"/>
</dbReference>
<name>A0A061JE98_TRYRA</name>
<feature type="compositionally biased region" description="Polar residues" evidence="1">
    <location>
        <begin position="1"/>
        <end position="11"/>
    </location>
</feature>
<gene>
    <name evidence="2" type="ORF">TRSC58_00414</name>
</gene>
<proteinExistence type="predicted"/>
<keyword evidence="3" id="KW-1185">Reference proteome</keyword>
<reference evidence="2 3" key="1">
    <citation type="submission" date="2013-07" db="EMBL/GenBank/DDBJ databases">
        <authorList>
            <person name="Stoco P.H."/>
            <person name="Wagner G."/>
            <person name="Gerber A."/>
            <person name="Zaha A."/>
            <person name="Thompson C."/>
            <person name="Bartholomeu D.C."/>
            <person name="Luckemeyer D.D."/>
            <person name="Bahia D."/>
            <person name="Loreto E."/>
            <person name="Prestes E.B."/>
            <person name="Lima F.M."/>
            <person name="Rodrigues-Luiz G."/>
            <person name="Vallejo G.A."/>
            <person name="Filho J.F."/>
            <person name="Monteiro K.M."/>
            <person name="Tyler K.M."/>
            <person name="de Almeida L.G."/>
            <person name="Ortiz M.F."/>
            <person name="Siervo M.A."/>
            <person name="de Moraes M.H."/>
            <person name="Cunha O.L."/>
            <person name="Mendonca-Neto R."/>
            <person name="Silva R."/>
            <person name="Teixeira S.M."/>
            <person name="Murta S.M."/>
            <person name="Sincero T.C."/>
            <person name="Mendes T.A."/>
            <person name="Urmenyi T.P."/>
            <person name="Silva V.G."/>
            <person name="da Rocha W.D."/>
            <person name="Andersson B."/>
            <person name="Romanha A.J."/>
            <person name="Steindel M."/>
            <person name="de Vasconcelos A.T."/>
            <person name="Grisard E.C."/>
        </authorList>
    </citation>
    <scope>NUCLEOTIDE SEQUENCE [LARGE SCALE GENOMIC DNA]</scope>
    <source>
        <strain evidence="2 3">SC58</strain>
    </source>
</reference>
<sequence length="926" mass="101124">MSRDASLSSTACRGAEDPSHVAVEEKSTAPSDLNVKNSSMLLLGTAKDDADNRYSSAADEVENGMLWNEQSVTSREALWGSPCMPEGVAGVGCSEFSRGYSSPGSVKGERESVKLNNQIISQMEKDFSDGKATLHPELLDDNPFCVRRGKSRGKHLGIASVVSEAEEGARGGFVMSNVEQSSPHVKSNQSKKNFFDTSVWSVESVCGSDVLPNILSRRNLDRFASQLSMGVKELTPEMLLGNSIQVLHGNSTTATNDGQASICVEVGSEMRDDMRSQNDATTKTLDAAREQSQYGWASECSSRQTLLDGALQFKREGNDNLLQRTTSKARALNGDGIAELSSTMFQDSKTSVSIMVGPRSPCSRLDDMPHGDTMSDGSSKAERRGDNVSIESNTEVVQEWRQVMAKNVRATQELKLGQDTVIADMNGLQSGLRSHLVDLTKQLDSSKNQTSGLQTVLNVNLGELKTQVLQTEAEWPQLVFSELQTLKQKLEYEVQGLKAHYEAQMGTLLQQVTGHVGHIEQLVSEVLTKLNGLQQPEFTTDKFEIFPPGDPLPEGEKVHLVVDIQCSTENHEVLLPISINATVGMCKCELLRRIHRQGLIGSDVSYSNVILLQDTRTLYEDDVLGDVLVRGLPNTGALRELVKLTLRTTHQKQVRSPHPIEGEIRTPTMSSTAPQNAASSNSFLPAVSLATKGADTQAAGTIREGTSYLHQPISPTRHLAPMASTKSEDLGGLCVESVDEISENESLYRRVLSELERSEREALVREEKLHCAVVVKEGLTRIRISLLDRATYSSVEVHRCVACSALEKLDAALAPGATLEEMNLASNTAQTALQSISSTPGEDSRVAAMQEVMRGAQDEKQRTIEGIKELCDKITHRLRIPSNMLKRAESLTQTAQRALILAPSLTQKEMDEVHESLEDFHAAACH</sequence>
<feature type="region of interest" description="Disordered" evidence="1">
    <location>
        <begin position="359"/>
        <end position="388"/>
    </location>
</feature>
<feature type="compositionally biased region" description="Polar residues" evidence="1">
    <location>
        <begin position="667"/>
        <end position="677"/>
    </location>
</feature>
<evidence type="ECO:0000313" key="2">
    <source>
        <dbReference type="EMBL" id="ESL11827.1"/>
    </source>
</evidence>
<dbReference type="Proteomes" id="UP000031737">
    <property type="component" value="Unassembled WGS sequence"/>
</dbReference>
<accession>A0A061JE98</accession>
<comment type="caution">
    <text evidence="2">The sequence shown here is derived from an EMBL/GenBank/DDBJ whole genome shotgun (WGS) entry which is preliminary data.</text>
</comment>